<keyword evidence="1" id="KW-0812">Transmembrane</keyword>
<dbReference type="Proteomes" id="UP000250235">
    <property type="component" value="Unassembled WGS sequence"/>
</dbReference>
<name>A0A2Z7AUK9_9LAMI</name>
<keyword evidence="3" id="KW-1185">Reference proteome</keyword>
<proteinExistence type="predicted"/>
<evidence type="ECO:0000313" key="3">
    <source>
        <dbReference type="Proteomes" id="UP000250235"/>
    </source>
</evidence>
<dbReference type="EMBL" id="KV011861">
    <property type="protein sequence ID" value="KZV25564.1"/>
    <property type="molecule type" value="Genomic_DNA"/>
</dbReference>
<evidence type="ECO:0000256" key="1">
    <source>
        <dbReference type="SAM" id="Phobius"/>
    </source>
</evidence>
<evidence type="ECO:0000313" key="2">
    <source>
        <dbReference type="EMBL" id="KZV25564.1"/>
    </source>
</evidence>
<reference evidence="2 3" key="1">
    <citation type="journal article" date="2015" name="Proc. Natl. Acad. Sci. U.S.A.">
        <title>The resurrection genome of Boea hygrometrica: A blueprint for survival of dehydration.</title>
        <authorList>
            <person name="Xiao L."/>
            <person name="Yang G."/>
            <person name="Zhang L."/>
            <person name="Yang X."/>
            <person name="Zhao S."/>
            <person name="Ji Z."/>
            <person name="Zhou Q."/>
            <person name="Hu M."/>
            <person name="Wang Y."/>
            <person name="Chen M."/>
            <person name="Xu Y."/>
            <person name="Jin H."/>
            <person name="Xiao X."/>
            <person name="Hu G."/>
            <person name="Bao F."/>
            <person name="Hu Y."/>
            <person name="Wan P."/>
            <person name="Li L."/>
            <person name="Deng X."/>
            <person name="Kuang T."/>
            <person name="Xiang C."/>
            <person name="Zhu J.K."/>
            <person name="Oliver M.J."/>
            <person name="He Y."/>
        </authorList>
    </citation>
    <scope>NUCLEOTIDE SEQUENCE [LARGE SCALE GENOMIC DNA]</scope>
    <source>
        <strain evidence="3">cv. XS01</strain>
    </source>
</reference>
<keyword evidence="1" id="KW-0472">Membrane</keyword>
<organism evidence="2 3">
    <name type="scientific">Dorcoceras hygrometricum</name>
    <dbReference type="NCBI Taxonomy" id="472368"/>
    <lineage>
        <taxon>Eukaryota</taxon>
        <taxon>Viridiplantae</taxon>
        <taxon>Streptophyta</taxon>
        <taxon>Embryophyta</taxon>
        <taxon>Tracheophyta</taxon>
        <taxon>Spermatophyta</taxon>
        <taxon>Magnoliopsida</taxon>
        <taxon>eudicotyledons</taxon>
        <taxon>Gunneridae</taxon>
        <taxon>Pentapetalae</taxon>
        <taxon>asterids</taxon>
        <taxon>lamiids</taxon>
        <taxon>Lamiales</taxon>
        <taxon>Gesneriaceae</taxon>
        <taxon>Didymocarpoideae</taxon>
        <taxon>Trichosporeae</taxon>
        <taxon>Loxocarpinae</taxon>
        <taxon>Dorcoceras</taxon>
    </lineage>
</organism>
<sequence length="188" mass="20950">MTFRVLRTNQYNQDLGLIHSTNGNHLESPNEGSSIDHQVTIYLHAQNITMFPINETSCYYAYTRIMCYAPFFAIPCEQPAVRTYGLSLFDVELTLADRLRVIESVGSSHSLTCVVAFLFLLVFVLRVSAWVATILSHEAIPVLSWLIPCVIERLGYQGFSGGRGDDSAAGAPRVSQLCILYTYTLESS</sequence>
<feature type="transmembrane region" description="Helical" evidence="1">
    <location>
        <begin position="110"/>
        <end position="132"/>
    </location>
</feature>
<keyword evidence="1" id="KW-1133">Transmembrane helix</keyword>
<dbReference type="AlphaFoldDB" id="A0A2Z7AUK9"/>
<gene>
    <name evidence="2" type="ORF">F511_25582</name>
</gene>
<protein>
    <submittedName>
        <fullName evidence="2">F-box/kelch-repeat protein-like</fullName>
    </submittedName>
</protein>
<accession>A0A2Z7AUK9</accession>